<keyword evidence="3" id="KW-1185">Reference proteome</keyword>
<feature type="region of interest" description="Disordered" evidence="1">
    <location>
        <begin position="123"/>
        <end position="152"/>
    </location>
</feature>
<evidence type="ECO:0000256" key="1">
    <source>
        <dbReference type="SAM" id="MobiDB-lite"/>
    </source>
</evidence>
<dbReference type="InParanoid" id="F4WFD3"/>
<dbReference type="EMBL" id="GL888115">
    <property type="protein sequence ID" value="EGI67184.1"/>
    <property type="molecule type" value="Genomic_DNA"/>
</dbReference>
<dbReference type="AlphaFoldDB" id="F4WFD3"/>
<evidence type="ECO:0000313" key="3">
    <source>
        <dbReference type="Proteomes" id="UP000007755"/>
    </source>
</evidence>
<protein>
    <submittedName>
        <fullName evidence="2">Uncharacterized protein</fullName>
    </submittedName>
</protein>
<dbReference type="Proteomes" id="UP000007755">
    <property type="component" value="Unassembled WGS sequence"/>
</dbReference>
<sequence length="261" mass="29424">MLGGDVPLKFPEAKSRTQEGGSQLTEEHEGEEVRGYCILLGNHPVAEVASVLSELSRNFRENWLLSWTMLSTLFRTRLECLQVTPKDWSSCDRYVCRANLVSRFPRHGTQLLVGVLHEHTAATSSKQSTRCSNPDPHSTRSGPLRENANNAKQRSLVCRTSLVLSGHKIMKKLLHARDKLSILGNDNHPPRPHVHSILAPGYFKSPLIFELDEISATVFRRSFGISFTPPRQQSVANAKPKKINLKTMSWLREGFNKIYAE</sequence>
<proteinExistence type="predicted"/>
<accession>F4WFD3</accession>
<reference evidence="2" key="1">
    <citation type="submission" date="2011-02" db="EMBL/GenBank/DDBJ databases">
        <title>The genome of the leaf-cutting ant Acromyrmex echinatior suggests key adaptations to social evolution and fungus farming.</title>
        <authorList>
            <person name="Nygaard S."/>
            <person name="Zhang G."/>
        </authorList>
    </citation>
    <scope>NUCLEOTIDE SEQUENCE</scope>
</reference>
<name>F4WFD3_ACREC</name>
<organism evidence="3">
    <name type="scientific">Acromyrmex echinatior</name>
    <name type="common">Panamanian leafcutter ant</name>
    <name type="synonym">Acromyrmex octospinosus echinatior</name>
    <dbReference type="NCBI Taxonomy" id="103372"/>
    <lineage>
        <taxon>Eukaryota</taxon>
        <taxon>Metazoa</taxon>
        <taxon>Ecdysozoa</taxon>
        <taxon>Arthropoda</taxon>
        <taxon>Hexapoda</taxon>
        <taxon>Insecta</taxon>
        <taxon>Pterygota</taxon>
        <taxon>Neoptera</taxon>
        <taxon>Endopterygota</taxon>
        <taxon>Hymenoptera</taxon>
        <taxon>Apocrita</taxon>
        <taxon>Aculeata</taxon>
        <taxon>Formicoidea</taxon>
        <taxon>Formicidae</taxon>
        <taxon>Myrmicinae</taxon>
        <taxon>Acromyrmex</taxon>
    </lineage>
</organism>
<gene>
    <name evidence="2" type="ORF">G5I_04340</name>
</gene>
<evidence type="ECO:0000313" key="2">
    <source>
        <dbReference type="EMBL" id="EGI67184.1"/>
    </source>
</evidence>